<dbReference type="SUPFAM" id="SSF47789">
    <property type="entry name" value="C-terminal domain of RNA polymerase alpha subunit"/>
    <property type="match status" value="1"/>
</dbReference>
<name>A0A2H0V6E8_9BACT</name>
<sequence>MREFVSNARRLQRGLEALSVLKEPVETAKEWLRAFVGKNPTGWLDDPDVFKRYRFTRVGKLRVILQDSVSYLLEMTKAAKLFGLQQLFDLGILKVDNAKLLEAIENGLLKFIDSGEIVTYEDWETMRERKVNKAAVVVKEEDAVGDEHVIVIKPDLMSTPVDRLRELTSLTGHHIKPLAEAGITIVGQLRGWSLVDLIDIKNIGRKRGQEILAAVTGSLS</sequence>
<accession>A0A2H0V6E8</accession>
<dbReference type="Proteomes" id="UP000229901">
    <property type="component" value="Unassembled WGS sequence"/>
</dbReference>
<organism evidence="1 2">
    <name type="scientific">Candidatus Falkowbacteria bacterium CG10_big_fil_rev_8_21_14_0_10_39_11</name>
    <dbReference type="NCBI Taxonomy" id="1974565"/>
    <lineage>
        <taxon>Bacteria</taxon>
        <taxon>Candidatus Falkowiibacteriota</taxon>
    </lineage>
</organism>
<comment type="caution">
    <text evidence="1">The sequence shown here is derived from an EMBL/GenBank/DDBJ whole genome shotgun (WGS) entry which is preliminary data.</text>
</comment>
<gene>
    <name evidence="1" type="ORF">COT97_00055</name>
</gene>
<protein>
    <submittedName>
        <fullName evidence="1">Uncharacterized protein</fullName>
    </submittedName>
</protein>
<proteinExistence type="predicted"/>
<dbReference type="EMBL" id="PFAP01000001">
    <property type="protein sequence ID" value="PIR94642.1"/>
    <property type="molecule type" value="Genomic_DNA"/>
</dbReference>
<evidence type="ECO:0000313" key="1">
    <source>
        <dbReference type="EMBL" id="PIR94642.1"/>
    </source>
</evidence>
<reference evidence="2" key="1">
    <citation type="submission" date="2017-09" db="EMBL/GenBank/DDBJ databases">
        <title>Depth-based differentiation of microbial function through sediment-hosted aquifers and enrichment of novel symbionts in the deep terrestrial subsurface.</title>
        <authorList>
            <person name="Probst A.J."/>
            <person name="Ladd B."/>
            <person name="Jarett J.K."/>
            <person name="Geller-Mcgrath D.E."/>
            <person name="Sieber C.M.K."/>
            <person name="Emerson J.B."/>
            <person name="Anantharaman K."/>
            <person name="Thomas B.C."/>
            <person name="Malmstrom R."/>
            <person name="Stieglmeier M."/>
            <person name="Klingl A."/>
            <person name="Woyke T."/>
            <person name="Ryan C.M."/>
            <person name="Banfield J.F."/>
        </authorList>
    </citation>
    <scope>NUCLEOTIDE SEQUENCE [LARGE SCALE GENOMIC DNA]</scope>
</reference>
<dbReference type="AlphaFoldDB" id="A0A2H0V6E8"/>
<evidence type="ECO:0000313" key="2">
    <source>
        <dbReference type="Proteomes" id="UP000229901"/>
    </source>
</evidence>